<dbReference type="RefSeq" id="WP_175373017.1">
    <property type="nucleotide sequence ID" value="NZ_JABWCS010000215.1"/>
</dbReference>
<dbReference type="Gene3D" id="3.40.50.1820">
    <property type="entry name" value="alpha/beta hydrolase"/>
    <property type="match status" value="1"/>
</dbReference>
<keyword evidence="4" id="KW-1185">Reference proteome</keyword>
<keyword evidence="1 3" id="KW-0378">Hydrolase</keyword>
<gene>
    <name evidence="3" type="ORF">HPT30_19600</name>
</gene>
<accession>A0A850EMM1</accession>
<dbReference type="Proteomes" id="UP000564806">
    <property type="component" value="Unassembled WGS sequence"/>
</dbReference>
<name>A0A850EMM1_9BACL</name>
<dbReference type="GO" id="GO:0016787">
    <property type="term" value="F:hydrolase activity"/>
    <property type="evidence" value="ECO:0007669"/>
    <property type="project" value="UniProtKB-KW"/>
</dbReference>
<dbReference type="EMBL" id="JABWCS010000215">
    <property type="protein sequence ID" value="NUU62553.1"/>
    <property type="molecule type" value="Genomic_DNA"/>
</dbReference>
<dbReference type="PANTHER" id="PTHR48081:SF6">
    <property type="entry name" value="PEPTIDASE S9 PROLYL OLIGOPEPTIDASE CATALYTIC DOMAIN-CONTAINING PROTEIN"/>
    <property type="match status" value="1"/>
</dbReference>
<dbReference type="AlphaFoldDB" id="A0A850EMM1"/>
<dbReference type="InterPro" id="IPR029058">
    <property type="entry name" value="AB_hydrolase_fold"/>
</dbReference>
<dbReference type="InterPro" id="IPR049492">
    <property type="entry name" value="BD-FAE-like_dom"/>
</dbReference>
<evidence type="ECO:0000313" key="3">
    <source>
        <dbReference type="EMBL" id="NUU62553.1"/>
    </source>
</evidence>
<dbReference type="Pfam" id="PF20434">
    <property type="entry name" value="BD-FAE"/>
    <property type="match status" value="1"/>
</dbReference>
<evidence type="ECO:0000313" key="4">
    <source>
        <dbReference type="Proteomes" id="UP000564806"/>
    </source>
</evidence>
<comment type="caution">
    <text evidence="3">The sequence shown here is derived from an EMBL/GenBank/DDBJ whole genome shotgun (WGS) entry which is preliminary data.</text>
</comment>
<evidence type="ECO:0000256" key="1">
    <source>
        <dbReference type="ARBA" id="ARBA00022801"/>
    </source>
</evidence>
<reference evidence="3" key="1">
    <citation type="submission" date="2020-06" db="EMBL/GenBank/DDBJ databases">
        <title>Paenibacillus sp. nov., isolated from soil.</title>
        <authorList>
            <person name="Seo Y.L."/>
        </authorList>
    </citation>
    <scope>NUCLEOTIDE SEQUENCE [LARGE SCALE GENOMIC DNA]</scope>
    <source>
        <strain evidence="3">JW14</strain>
    </source>
</reference>
<dbReference type="PANTHER" id="PTHR48081">
    <property type="entry name" value="AB HYDROLASE SUPERFAMILY PROTEIN C4A8.06C"/>
    <property type="match status" value="1"/>
</dbReference>
<dbReference type="InterPro" id="IPR050300">
    <property type="entry name" value="GDXG_lipolytic_enzyme"/>
</dbReference>
<feature type="domain" description="BD-FAE-like" evidence="2">
    <location>
        <begin position="37"/>
        <end position="219"/>
    </location>
</feature>
<organism evidence="3 4">
    <name type="scientific">Paenibacillus agri</name>
    <dbReference type="NCBI Taxonomy" id="2744309"/>
    <lineage>
        <taxon>Bacteria</taxon>
        <taxon>Bacillati</taxon>
        <taxon>Bacillota</taxon>
        <taxon>Bacilli</taxon>
        <taxon>Bacillales</taxon>
        <taxon>Paenibacillaceae</taxon>
        <taxon>Paenibacillus</taxon>
    </lineage>
</organism>
<sequence length="265" mass="28502">METILLWPDGAPGAAGTNDEDCPAITPYLVEGDGNAAVVICPGGAYGMRADHEGEPIAIWLNSLGISAFVLRYRVAPYQYPSALLDAKRAMRTVRLHAEKFRIDPARIGILGFSAGGHLASTAGVLFDKGNAEDNDPVERVSSRPDLMILCYPVISMDDQVVHKGSKDNLLGSSPQDDLVDLMSSDLQVGTDTPPTFLWHTSDDEGVSAQNSLLFAAALGRHGIPFDLHVYAHGRHGLGLATEEQHTCGWTETCASWLDLNGYTQ</sequence>
<evidence type="ECO:0000259" key="2">
    <source>
        <dbReference type="Pfam" id="PF20434"/>
    </source>
</evidence>
<dbReference type="SUPFAM" id="SSF53474">
    <property type="entry name" value="alpha/beta-Hydrolases"/>
    <property type="match status" value="1"/>
</dbReference>
<proteinExistence type="predicted"/>
<protein>
    <submittedName>
        <fullName evidence="3">Alpha/beta hydrolase</fullName>
    </submittedName>
</protein>